<dbReference type="InterPro" id="IPR044855">
    <property type="entry name" value="CoA-Trfase_III_dom3_sf"/>
</dbReference>
<dbReference type="Gene3D" id="3.30.1540.10">
    <property type="entry name" value="formyl-coa transferase, domain 3"/>
    <property type="match status" value="1"/>
</dbReference>
<reference evidence="2 3" key="1">
    <citation type="submission" date="2021-01" db="EMBL/GenBank/DDBJ databases">
        <title>WGS of actinomycetes isolated from Thailand.</title>
        <authorList>
            <person name="Thawai C."/>
        </authorList>
    </citation>
    <scope>NUCLEOTIDE SEQUENCE [LARGE SCALE GENOMIC DNA]</scope>
    <source>
        <strain evidence="2 3">CH5-8</strain>
    </source>
</reference>
<evidence type="ECO:0000313" key="3">
    <source>
        <dbReference type="Proteomes" id="UP000621386"/>
    </source>
</evidence>
<dbReference type="Pfam" id="PF02515">
    <property type="entry name" value="CoA_transf_3"/>
    <property type="match status" value="1"/>
</dbReference>
<sequence>MSSGRPSLERCQPPPTSRRHPTDSAPTRHRHRRSAVRQGTRPPPPDQRGNPAHLRAAPSRHLQRSSSPAQRDRDRWPEAEEHLSAVFRQRTRGEWWALLEGTDTCFVPVSSMGEASEQPPNKARGGLSSVGGVVQPSPAPRFDRTPAGARRPHRGPGSTAMRCCGSWA</sequence>
<comment type="caution">
    <text evidence="2">The sequence shown here is derived from an EMBL/GenBank/DDBJ whole genome shotgun (WGS) entry which is preliminary data.</text>
</comment>
<dbReference type="PANTHER" id="PTHR48228:SF5">
    <property type="entry name" value="ALPHA-METHYLACYL-COA RACEMASE"/>
    <property type="match status" value="1"/>
</dbReference>
<dbReference type="PANTHER" id="PTHR48228">
    <property type="entry name" value="SUCCINYL-COA--D-CITRAMALATE COA-TRANSFERASE"/>
    <property type="match status" value="1"/>
</dbReference>
<dbReference type="Proteomes" id="UP000621386">
    <property type="component" value="Unassembled WGS sequence"/>
</dbReference>
<evidence type="ECO:0000256" key="1">
    <source>
        <dbReference type="SAM" id="MobiDB-lite"/>
    </source>
</evidence>
<keyword evidence="2" id="KW-0808">Transferase</keyword>
<feature type="region of interest" description="Disordered" evidence="1">
    <location>
        <begin position="1"/>
        <end position="79"/>
    </location>
</feature>
<dbReference type="Gene3D" id="3.40.50.10540">
    <property type="entry name" value="Crotonobetainyl-coa:carnitine coa-transferase, domain 1"/>
    <property type="match status" value="1"/>
</dbReference>
<dbReference type="InterPro" id="IPR003673">
    <property type="entry name" value="CoA-Trfase_fam_III"/>
</dbReference>
<gene>
    <name evidence="2" type="ORF">JK361_07280</name>
</gene>
<proteinExistence type="predicted"/>
<protein>
    <submittedName>
        <fullName evidence="2">CoA transferase</fullName>
    </submittedName>
</protein>
<dbReference type="GO" id="GO:0016740">
    <property type="term" value="F:transferase activity"/>
    <property type="evidence" value="ECO:0007669"/>
    <property type="project" value="UniProtKB-KW"/>
</dbReference>
<evidence type="ECO:0000313" key="2">
    <source>
        <dbReference type="EMBL" id="MBL1104405.1"/>
    </source>
</evidence>
<dbReference type="InterPro" id="IPR023606">
    <property type="entry name" value="CoA-Trfase_III_dom_1_sf"/>
</dbReference>
<keyword evidence="3" id="KW-1185">Reference proteome</keyword>
<accession>A0ABS1NWB2</accession>
<organism evidence="2 3">
    <name type="scientific">Streptomyces musisoli</name>
    <dbReference type="NCBI Taxonomy" id="2802280"/>
    <lineage>
        <taxon>Bacteria</taxon>
        <taxon>Bacillati</taxon>
        <taxon>Actinomycetota</taxon>
        <taxon>Actinomycetes</taxon>
        <taxon>Kitasatosporales</taxon>
        <taxon>Streptomycetaceae</taxon>
        <taxon>Streptomyces</taxon>
    </lineage>
</organism>
<dbReference type="InterPro" id="IPR050509">
    <property type="entry name" value="CoA-transferase_III"/>
</dbReference>
<feature type="region of interest" description="Disordered" evidence="1">
    <location>
        <begin position="112"/>
        <end position="168"/>
    </location>
</feature>
<feature type="compositionally biased region" description="Basic and acidic residues" evidence="1">
    <location>
        <begin position="70"/>
        <end position="79"/>
    </location>
</feature>
<name>A0ABS1NWB2_9ACTN</name>
<dbReference type="SUPFAM" id="SSF89796">
    <property type="entry name" value="CoA-transferase family III (CaiB/BaiF)"/>
    <property type="match status" value="1"/>
</dbReference>
<dbReference type="EMBL" id="JAERRH010000002">
    <property type="protein sequence ID" value="MBL1104405.1"/>
    <property type="molecule type" value="Genomic_DNA"/>
</dbReference>